<reference evidence="4" key="1">
    <citation type="submission" date="2024-02" db="EMBL/GenBank/DDBJ databases">
        <authorList>
            <consortium name="ELIXIR-Norway"/>
            <consortium name="Elixir Norway"/>
        </authorList>
    </citation>
    <scope>NUCLEOTIDE SEQUENCE</scope>
</reference>
<feature type="domain" description="Plastid division protein CDP1-like 2nd alpha solenoid" evidence="2">
    <location>
        <begin position="337"/>
        <end position="525"/>
    </location>
</feature>
<dbReference type="InterPro" id="IPR058032">
    <property type="entry name" value="CDP1-like_a_solenoid_1"/>
</dbReference>
<dbReference type="Proteomes" id="UP001497444">
    <property type="component" value="Chromosome 17"/>
</dbReference>
<dbReference type="InterPro" id="IPR044685">
    <property type="entry name" value="CPD1-like"/>
</dbReference>
<sequence>MVVTLDCGGGLLGLTHCQQVVNGFLDGPGFRNGVCEMKRNGYQNDAKLVWSRKMKQQQELTRGVRQRKRPAGKQRIQAVAAAYPPIAKTEKTFRLPIDYYQILGADMHHLADAVVRGFEARVNNPPREGFSQQALLARLEILRGARDTLADPELRADYNQALVEDEAGTLVLDVPWTKVGGALCLLHEVREVEVVLQAGQALLGQQQDLPKMLHRDVVLAMGLSYVELSREAMAESPPAVVKSCSLLESALKLLQEEGGKMLAPDLQEQIEGTLEELGARCVLELLALPLDKDHETQRSRGLQGLRSILWTVDEGGNGASLGGFTHEQFMRDAFALMTASEQVVLFTSTPSNIPAESSEVYAAALAHVAAGYVEKKPHLIQEADALFLQLQQTNADATDKEPSNTNLQFPLERGMCALLLGEVDDCRTWLGLDDERSPLRDPAVVNFIYSHSVEGEEEDTLPGLCKLLEGWLTDVVFPRFRDTESLRATLGDYYDDRSVLNYLEGLEKVNNSPLAAAAAIVRIGAGAGAAVKATFKRVFPLGRTKDIPSTTVAPDQSAELPKRDFSRFVSHQGTDGEAMASGMVLPGSMDGSSDAAYENWGSSEDSNGGVTANMEAGNVSNLPEEWRLRPIQIAATGVLFGALVMAGLRYLPLHSRVANIKASTENRLNSVMMGVCNECNEGVEEKEAVGVEVSKMDARLAEQIVRNWQTAKARALGASHSVVELPEVLEGEMLRSWRDRVSDVERNGWYWEYKLVGLNIDSVTVSDDGRRATVEATLQEAARLVDTKNSEHNDSYRTTYTTRYELRYGTNGWRITGGAVLRT</sequence>
<dbReference type="Pfam" id="PF13355">
    <property type="entry name" value="ARC6-like_IMS"/>
    <property type="match status" value="1"/>
</dbReference>
<dbReference type="InterPro" id="IPR025344">
    <property type="entry name" value="CDP1-like_IMS"/>
</dbReference>
<protein>
    <recommendedName>
        <fullName evidence="6">ARC6 IMS domain-containing protein</fullName>
    </recommendedName>
</protein>
<evidence type="ECO:0000313" key="5">
    <source>
        <dbReference type="Proteomes" id="UP001497444"/>
    </source>
</evidence>
<accession>A0ABP0WGI4</accession>
<organism evidence="4 5">
    <name type="scientific">Sphagnum jensenii</name>
    <dbReference type="NCBI Taxonomy" id="128206"/>
    <lineage>
        <taxon>Eukaryota</taxon>
        <taxon>Viridiplantae</taxon>
        <taxon>Streptophyta</taxon>
        <taxon>Embryophyta</taxon>
        <taxon>Bryophyta</taxon>
        <taxon>Sphagnophytina</taxon>
        <taxon>Sphagnopsida</taxon>
        <taxon>Sphagnales</taxon>
        <taxon>Sphagnaceae</taxon>
        <taxon>Sphagnum</taxon>
    </lineage>
</organism>
<gene>
    <name evidence="4" type="ORF">CSSPJE1EN1_LOCUS10769</name>
</gene>
<feature type="domain" description="Plastid division protein CDP1-like IMS" evidence="1">
    <location>
        <begin position="701"/>
        <end position="816"/>
    </location>
</feature>
<proteinExistence type="predicted"/>
<dbReference type="PANTHER" id="PTHR33925">
    <property type="entry name" value="PLASTID DIVISION PROTEIN CDP1, CHLOROPLASTIC-RELATED"/>
    <property type="match status" value="1"/>
</dbReference>
<dbReference type="PANTHER" id="PTHR33925:SF1">
    <property type="entry name" value="PROTEIN ACCUMULATION AND REPLICATION OF CHLOROPLASTS 6, CHLOROPLASTIC"/>
    <property type="match status" value="1"/>
</dbReference>
<dbReference type="EMBL" id="OZ020112">
    <property type="protein sequence ID" value="CAK9265291.1"/>
    <property type="molecule type" value="Genomic_DNA"/>
</dbReference>
<dbReference type="Pfam" id="PF25515">
    <property type="entry name" value="Arm_PDR"/>
    <property type="match status" value="1"/>
</dbReference>
<evidence type="ECO:0000313" key="4">
    <source>
        <dbReference type="EMBL" id="CAK9265291.1"/>
    </source>
</evidence>
<evidence type="ECO:0000259" key="3">
    <source>
        <dbReference type="Pfam" id="PF25515"/>
    </source>
</evidence>
<dbReference type="Pfam" id="PF23468">
    <property type="entry name" value="ARC6"/>
    <property type="match status" value="1"/>
</dbReference>
<evidence type="ECO:0008006" key="6">
    <source>
        <dbReference type="Google" id="ProtNLM"/>
    </source>
</evidence>
<evidence type="ECO:0000259" key="2">
    <source>
        <dbReference type="Pfam" id="PF23468"/>
    </source>
</evidence>
<keyword evidence="5" id="KW-1185">Reference proteome</keyword>
<name>A0ABP0WGI4_9BRYO</name>
<dbReference type="InterPro" id="IPR057137">
    <property type="entry name" value="CDP1-like_a_solenoid_2"/>
</dbReference>
<feature type="domain" description="Plastid division protein CDP1-like 1st alpha solenoid" evidence="3">
    <location>
        <begin position="173"/>
        <end position="318"/>
    </location>
</feature>
<evidence type="ECO:0000259" key="1">
    <source>
        <dbReference type="Pfam" id="PF13355"/>
    </source>
</evidence>